<organism evidence="2 3">
    <name type="scientific">Kouleothrix aurantiaca</name>
    <dbReference type="NCBI Taxonomy" id="186479"/>
    <lineage>
        <taxon>Bacteria</taxon>
        <taxon>Bacillati</taxon>
        <taxon>Chloroflexota</taxon>
        <taxon>Chloroflexia</taxon>
        <taxon>Chloroflexales</taxon>
        <taxon>Roseiflexineae</taxon>
        <taxon>Roseiflexaceae</taxon>
        <taxon>Kouleothrix</taxon>
    </lineage>
</organism>
<dbReference type="Pfam" id="PF00534">
    <property type="entry name" value="Glycos_transf_1"/>
    <property type="match status" value="1"/>
</dbReference>
<dbReference type="EMBL" id="LJCR01003285">
    <property type="protein sequence ID" value="KPV47739.1"/>
    <property type="molecule type" value="Genomic_DNA"/>
</dbReference>
<dbReference type="Proteomes" id="UP000050509">
    <property type="component" value="Unassembled WGS sequence"/>
</dbReference>
<dbReference type="AlphaFoldDB" id="A0A0P9EU79"/>
<dbReference type="GO" id="GO:0016758">
    <property type="term" value="F:hexosyltransferase activity"/>
    <property type="evidence" value="ECO:0007669"/>
    <property type="project" value="TreeGrafter"/>
</dbReference>
<proteinExistence type="predicted"/>
<reference evidence="2 3" key="1">
    <citation type="submission" date="2015-09" db="EMBL/GenBank/DDBJ databases">
        <title>Draft genome sequence of Kouleothrix aurantiaca JCM 19913.</title>
        <authorList>
            <person name="Hemp J."/>
        </authorList>
    </citation>
    <scope>NUCLEOTIDE SEQUENCE [LARGE SCALE GENOMIC DNA]</scope>
    <source>
        <strain evidence="2 3">COM-B</strain>
    </source>
</reference>
<evidence type="ECO:0000313" key="2">
    <source>
        <dbReference type="EMBL" id="KPV47739.1"/>
    </source>
</evidence>
<keyword evidence="2" id="KW-0808">Transferase</keyword>
<protein>
    <submittedName>
        <fullName evidence="2">Glycosyl transferase family 1</fullName>
    </submittedName>
</protein>
<gene>
    <name evidence="2" type="ORF">SE17_41835</name>
</gene>
<feature type="domain" description="Glycosyl transferase family 1" evidence="1">
    <location>
        <begin position="14"/>
        <end position="106"/>
    </location>
</feature>
<sequence>MDVPPALRDLVLDLGDVSTEERHDAYAAADVFVHPSLHESFSIVLMEAWLQGTPALVHSGCAVTRGFAEASGAGLHFGSFGEFAAALDTLLASRELRAAMGRRGRAFVRETCRWDEVARRTVAAVSG</sequence>
<dbReference type="InterPro" id="IPR001296">
    <property type="entry name" value="Glyco_trans_1"/>
</dbReference>
<dbReference type="InterPro" id="IPR050194">
    <property type="entry name" value="Glycosyltransferase_grp1"/>
</dbReference>
<keyword evidence="3" id="KW-1185">Reference proteome</keyword>
<dbReference type="PANTHER" id="PTHR45947:SF3">
    <property type="entry name" value="SULFOQUINOVOSYL TRANSFERASE SQD2"/>
    <property type="match status" value="1"/>
</dbReference>
<dbReference type="PANTHER" id="PTHR45947">
    <property type="entry name" value="SULFOQUINOVOSYL TRANSFERASE SQD2"/>
    <property type="match status" value="1"/>
</dbReference>
<dbReference type="SUPFAM" id="SSF53756">
    <property type="entry name" value="UDP-Glycosyltransferase/glycogen phosphorylase"/>
    <property type="match status" value="1"/>
</dbReference>
<evidence type="ECO:0000259" key="1">
    <source>
        <dbReference type="Pfam" id="PF00534"/>
    </source>
</evidence>
<name>A0A0P9EU79_9CHLR</name>
<evidence type="ECO:0000313" key="3">
    <source>
        <dbReference type="Proteomes" id="UP000050509"/>
    </source>
</evidence>
<feature type="non-terminal residue" evidence="2">
    <location>
        <position position="1"/>
    </location>
</feature>
<dbReference type="Gene3D" id="3.40.50.2000">
    <property type="entry name" value="Glycogen Phosphorylase B"/>
    <property type="match status" value="1"/>
</dbReference>
<dbReference type="CDD" id="cd03801">
    <property type="entry name" value="GT4_PimA-like"/>
    <property type="match status" value="1"/>
</dbReference>
<comment type="caution">
    <text evidence="2">The sequence shown here is derived from an EMBL/GenBank/DDBJ whole genome shotgun (WGS) entry which is preliminary data.</text>
</comment>
<accession>A0A0P9EU79</accession>